<feature type="region of interest" description="Disordered" evidence="1">
    <location>
        <begin position="153"/>
        <end position="177"/>
    </location>
</feature>
<protein>
    <submittedName>
        <fullName evidence="2">Uncharacterized protein</fullName>
    </submittedName>
</protein>
<name>A0A1Y2J4C0_TRAC3</name>
<keyword evidence="3" id="KW-1185">Reference proteome</keyword>
<sequence length="314" mass="34257">MSSQLIRSADVQGPFAEDRLVTEQHPSPSSIDPESLPLTNIFRTENLISILVRQLEINQRYLAKENGDRSQRPCEANMSTPQPSIVGCLSSPLFCPHSSDDSLVLSTSSTQGPPGALAAQPTASTLPHAQHPLAAEQLSTTQSAAIAIVPRPGKRRRAEYDAGHNPAVAEQPRPKRARRRTEAEMNMCLAFDPQDTPCQARGGCASIINGRSRPPLKAHIATHYPPKTMSANAAVKCVWGNCQAEVFGVDMVDHVRNVHLGCRWICPLNVTAPHTCTWEGTGDPTYIGQHMRRDHPTIQWPPENVALHLPVPVP</sequence>
<organism evidence="2 3">
    <name type="scientific">Trametes coccinea (strain BRFM310)</name>
    <name type="common">Pycnoporus coccineus</name>
    <dbReference type="NCBI Taxonomy" id="1353009"/>
    <lineage>
        <taxon>Eukaryota</taxon>
        <taxon>Fungi</taxon>
        <taxon>Dikarya</taxon>
        <taxon>Basidiomycota</taxon>
        <taxon>Agaricomycotina</taxon>
        <taxon>Agaricomycetes</taxon>
        <taxon>Polyporales</taxon>
        <taxon>Polyporaceae</taxon>
        <taxon>Trametes</taxon>
    </lineage>
</organism>
<evidence type="ECO:0000313" key="3">
    <source>
        <dbReference type="Proteomes" id="UP000193067"/>
    </source>
</evidence>
<proteinExistence type="predicted"/>
<dbReference type="Proteomes" id="UP000193067">
    <property type="component" value="Unassembled WGS sequence"/>
</dbReference>
<dbReference type="EMBL" id="KZ084087">
    <property type="protein sequence ID" value="OSD07733.1"/>
    <property type="molecule type" value="Genomic_DNA"/>
</dbReference>
<evidence type="ECO:0000256" key="1">
    <source>
        <dbReference type="SAM" id="MobiDB-lite"/>
    </source>
</evidence>
<gene>
    <name evidence="2" type="ORF">PYCCODRAFT_1463055</name>
</gene>
<reference evidence="2 3" key="1">
    <citation type="journal article" date="2015" name="Biotechnol. Biofuels">
        <title>Enhanced degradation of softwood versus hardwood by the white-rot fungus Pycnoporus coccineus.</title>
        <authorList>
            <person name="Couturier M."/>
            <person name="Navarro D."/>
            <person name="Chevret D."/>
            <person name="Henrissat B."/>
            <person name="Piumi F."/>
            <person name="Ruiz-Duenas F.J."/>
            <person name="Martinez A.T."/>
            <person name="Grigoriev I.V."/>
            <person name="Riley R."/>
            <person name="Lipzen A."/>
            <person name="Berrin J.G."/>
            <person name="Master E.R."/>
            <person name="Rosso M.N."/>
        </authorList>
    </citation>
    <scope>NUCLEOTIDE SEQUENCE [LARGE SCALE GENOMIC DNA]</scope>
    <source>
        <strain evidence="2 3">BRFM310</strain>
    </source>
</reference>
<dbReference type="AlphaFoldDB" id="A0A1Y2J4C0"/>
<accession>A0A1Y2J4C0</accession>
<evidence type="ECO:0000313" key="2">
    <source>
        <dbReference type="EMBL" id="OSD07733.1"/>
    </source>
</evidence>